<evidence type="ECO:0000313" key="4">
    <source>
        <dbReference type="Proteomes" id="UP000242915"/>
    </source>
</evidence>
<feature type="compositionally biased region" description="Basic and acidic residues" evidence="1">
    <location>
        <begin position="98"/>
        <end position="114"/>
    </location>
</feature>
<dbReference type="Proteomes" id="UP000242915">
    <property type="component" value="Unassembled WGS sequence"/>
</dbReference>
<name>A0A239BYI2_9PSED</name>
<feature type="chain" id="PRO_5013371540" description="PXPV repeat-containing protein" evidence="2">
    <location>
        <begin position="23"/>
        <end position="114"/>
    </location>
</feature>
<dbReference type="RefSeq" id="WP_089359255.1">
    <property type="nucleotide sequence ID" value="NZ_FZOG01000002.1"/>
</dbReference>
<evidence type="ECO:0008006" key="5">
    <source>
        <dbReference type="Google" id="ProtNLM"/>
    </source>
</evidence>
<dbReference type="AlphaFoldDB" id="A0A239BYI2"/>
<keyword evidence="4" id="KW-1185">Reference proteome</keyword>
<feature type="region of interest" description="Disordered" evidence="1">
    <location>
        <begin position="40"/>
        <end position="114"/>
    </location>
</feature>
<gene>
    <name evidence="3" type="ORF">SAMN05216255_1399</name>
</gene>
<feature type="compositionally biased region" description="Polar residues" evidence="1">
    <location>
        <begin position="45"/>
        <end position="56"/>
    </location>
</feature>
<protein>
    <recommendedName>
        <fullName evidence="5">PXPV repeat-containing protein</fullName>
    </recommendedName>
</protein>
<feature type="compositionally biased region" description="Polar residues" evidence="1">
    <location>
        <begin position="71"/>
        <end position="82"/>
    </location>
</feature>
<evidence type="ECO:0000256" key="1">
    <source>
        <dbReference type="SAM" id="MobiDB-lite"/>
    </source>
</evidence>
<reference evidence="4" key="1">
    <citation type="submission" date="2017-06" db="EMBL/GenBank/DDBJ databases">
        <authorList>
            <person name="Varghese N."/>
            <person name="Submissions S."/>
        </authorList>
    </citation>
    <scope>NUCLEOTIDE SEQUENCE [LARGE SCALE GENOMIC DNA]</scope>
    <source>
        <strain evidence="4">CIP 108523</strain>
    </source>
</reference>
<accession>A0A239BYI2</accession>
<proteinExistence type="predicted"/>
<evidence type="ECO:0000256" key="2">
    <source>
        <dbReference type="SAM" id="SignalP"/>
    </source>
</evidence>
<organism evidence="3 4">
    <name type="scientific">Pseudomonas segetis</name>
    <dbReference type="NCBI Taxonomy" id="298908"/>
    <lineage>
        <taxon>Bacteria</taxon>
        <taxon>Pseudomonadati</taxon>
        <taxon>Pseudomonadota</taxon>
        <taxon>Gammaproteobacteria</taxon>
        <taxon>Pseudomonadales</taxon>
        <taxon>Pseudomonadaceae</taxon>
        <taxon>Pseudomonas</taxon>
    </lineage>
</organism>
<keyword evidence="2" id="KW-0732">Signal</keyword>
<dbReference type="EMBL" id="FZOG01000002">
    <property type="protein sequence ID" value="SNS12722.1"/>
    <property type="molecule type" value="Genomic_DNA"/>
</dbReference>
<feature type="signal peptide" evidence="2">
    <location>
        <begin position="1"/>
        <end position="22"/>
    </location>
</feature>
<evidence type="ECO:0000313" key="3">
    <source>
        <dbReference type="EMBL" id="SNS12722.1"/>
    </source>
</evidence>
<sequence>MIKLNILLGAGLLLGVLGTAHADQAGQQTIRVIPKTYISPGATGSIGQSRSSQQYNGYGGYQVPSDYGSVHQRNSSASQSFETRGGIRQSIVCPGGYEVERRPGSSTYERQDSR</sequence>